<sequence length="1129" mass="119404">MRLEGLDLTRYGRFTEAKLAFPAPAPGGADLHVIFGPNEAGKSTLFSAWLDFLYGIPLRSRYDFKHAGPTMRIGAQISHAGGVLDLARQKRTGSSLLDAHEAVVPDTLLQSALGGLSREGYMAMFSLDDDTLEKGGEGILASRGDLGEMLFSASAGLAGLGPQLAAIRAELDGFHRAGGRKGVVYEAKTRLAELDRQRRALDTSAATYQRLGREVVVAERDWTTARDAEAAISQALRDLQDALAVLPLRDRLARLEADHAPLAHLPDAADAVVQNHQALDEARNALASRIADRAARIETLAARSAALTPDAAILGVRDAILSADALRSAHDTAVQDLPRRRDEAASVETALRETLVRLGRPGAAVEPLLLDPVRLSALRGLLAERSGVVTAVERARGEAANAKAKLEAAQTRLGDPGTPEDLAGLQALLTRFRTADPSGVLRMALRDRDACAAQMQAALQTLVPWQDEADALAALAVPASWQVEAWVADAERTRQAVTDTERALQQAQSAHASAEALAGQAAEVAAGVTLAEAAAARSQREAHWAAHRADLKSASADAFEAALRQDDQIAALLADTMARARLGAADATRRVELAAAVSAAQDQLAQAYAARDALTATLDATCAALGLPGAALADLRRWLDLRIAALGVRAALRQAEDTLARAEADLRAATSALQATLGLAPDHGGFDALWASATARLDASDKHRDARRQLSELQADLQDRAKDHATAEANATAWLAAWQTACASTSLAGLPADSAGLGNMLDLLDALGRDAALLAGLSDRIGKMEQNRAGFRDAVALILSAIQLPPETPWVELPARLRQAEDASTKLVELSRNLADDRDAQGQDQRQAEANALALSALGAAVGWAEGGGSLGSHVADCQRAARLRHDVIGLRADLANRPEPTEGLDINALTAQEAATQAALELRHSETQAAFALLLEAKRQLSAVGGDDAVARLEAERANLLNALRDGAQAHLARRFGLIAVEQGLCRYRDSHRSAMLDRASAAFYSLSRGAYTGLAAQPDGATEVLVALSAAGGGKLAADLSKGTRFQLYLALRIAGYHELAQSRPTVPFIADDIMETFDDDRAAAAFTLLAEMSRSGQVIYLTHHRHLCDIARAACPDVRVTDLQAL</sequence>
<dbReference type="EMBL" id="BSPP01000002">
    <property type="protein sequence ID" value="GLS85317.1"/>
    <property type="molecule type" value="Genomic_DNA"/>
</dbReference>
<accession>A0AA37TVC4</accession>
<proteinExistence type="predicted"/>
<dbReference type="InterPro" id="IPR038734">
    <property type="entry name" value="YhaN_AAA"/>
</dbReference>
<evidence type="ECO:0000256" key="1">
    <source>
        <dbReference type="SAM" id="Coils"/>
    </source>
</evidence>
<dbReference type="InterPro" id="IPR027417">
    <property type="entry name" value="P-loop_NTPase"/>
</dbReference>
<feature type="coiled-coil region" evidence="1">
    <location>
        <begin position="696"/>
        <end position="723"/>
    </location>
</feature>
<evidence type="ECO:0000259" key="2">
    <source>
        <dbReference type="Pfam" id="PF13514"/>
    </source>
</evidence>
<evidence type="ECO:0000313" key="3">
    <source>
        <dbReference type="EMBL" id="GLS85317.1"/>
    </source>
</evidence>
<dbReference type="Proteomes" id="UP001157355">
    <property type="component" value="Unassembled WGS sequence"/>
</dbReference>
<dbReference type="RefSeq" id="WP_284323542.1">
    <property type="nucleotide sequence ID" value="NZ_BSPP01000002.1"/>
</dbReference>
<feature type="coiled-coil region" evidence="1">
    <location>
        <begin position="645"/>
        <end position="672"/>
    </location>
</feature>
<dbReference type="SUPFAM" id="SSF52540">
    <property type="entry name" value="P-loop containing nucleoside triphosphate hydrolases"/>
    <property type="match status" value="1"/>
</dbReference>
<comment type="caution">
    <text evidence="3">The sequence shown here is derived from an EMBL/GenBank/DDBJ whole genome shotgun (WGS) entry which is preliminary data.</text>
</comment>
<dbReference type="PANTHER" id="PTHR41259">
    <property type="entry name" value="DOUBLE-STRAND BREAK REPAIR RAD50 ATPASE, PUTATIVE-RELATED"/>
    <property type="match status" value="1"/>
</dbReference>
<feature type="coiled-coil region" evidence="1">
    <location>
        <begin position="490"/>
        <end position="517"/>
    </location>
</feature>
<dbReference type="Pfam" id="PF13514">
    <property type="entry name" value="AAA_27"/>
    <property type="match status" value="1"/>
</dbReference>
<feature type="domain" description="YhaN AAA" evidence="2">
    <location>
        <begin position="1"/>
        <end position="207"/>
    </location>
</feature>
<dbReference type="AlphaFoldDB" id="A0AA37TVC4"/>
<dbReference type="Gene3D" id="3.40.50.300">
    <property type="entry name" value="P-loop containing nucleotide triphosphate hydrolases"/>
    <property type="match status" value="2"/>
</dbReference>
<reference evidence="3 4" key="1">
    <citation type="journal article" date="2014" name="Int. J. Syst. Evol. Microbiol.">
        <title>Complete genome sequence of Corynebacterium casei LMG S-19264T (=DSM 44701T), isolated from a smear-ripened cheese.</title>
        <authorList>
            <consortium name="US DOE Joint Genome Institute (JGI-PGF)"/>
            <person name="Walter F."/>
            <person name="Albersmeier A."/>
            <person name="Kalinowski J."/>
            <person name="Ruckert C."/>
        </authorList>
    </citation>
    <scope>NUCLEOTIDE SEQUENCE [LARGE SCALE GENOMIC DNA]</scope>
    <source>
        <strain evidence="3 4">NBRC 111766</strain>
    </source>
</reference>
<organism evidence="3 4">
    <name type="scientific">Cypionkella aquatica</name>
    <dbReference type="NCBI Taxonomy" id="1756042"/>
    <lineage>
        <taxon>Bacteria</taxon>
        <taxon>Pseudomonadati</taxon>
        <taxon>Pseudomonadota</taxon>
        <taxon>Alphaproteobacteria</taxon>
        <taxon>Rhodobacterales</taxon>
        <taxon>Paracoccaceae</taxon>
        <taxon>Cypionkella</taxon>
    </lineage>
</organism>
<dbReference type="PANTHER" id="PTHR41259:SF1">
    <property type="entry name" value="DOUBLE-STRAND BREAK REPAIR RAD50 ATPASE, PUTATIVE-RELATED"/>
    <property type="match status" value="1"/>
</dbReference>
<gene>
    <name evidence="3" type="ORF">GCM10010873_02900</name>
</gene>
<keyword evidence="4" id="KW-1185">Reference proteome</keyword>
<keyword evidence="1" id="KW-0175">Coiled coil</keyword>
<protein>
    <recommendedName>
        <fullName evidence="2">YhaN AAA domain-containing protein</fullName>
    </recommendedName>
</protein>
<evidence type="ECO:0000313" key="4">
    <source>
        <dbReference type="Proteomes" id="UP001157355"/>
    </source>
</evidence>
<name>A0AA37TVC4_9RHOB</name>